<dbReference type="PANTHER" id="PTHR42811">
    <property type="entry name" value="SERINE ACETYLTRANSFERASE"/>
    <property type="match status" value="1"/>
</dbReference>
<dbReference type="RefSeq" id="WP_197548655.1">
    <property type="nucleotide sequence ID" value="NZ_CP063164.1"/>
</dbReference>
<name>A0A7M1S4M6_9BACT</name>
<dbReference type="Gene3D" id="2.160.10.10">
    <property type="entry name" value="Hexapeptide repeat proteins"/>
    <property type="match status" value="1"/>
</dbReference>
<keyword evidence="2" id="KW-0677">Repeat</keyword>
<keyword evidence="3 4" id="KW-0012">Acyltransferase</keyword>
<keyword evidence="6" id="KW-1185">Reference proteome</keyword>
<dbReference type="AlphaFoldDB" id="A0A7M1S4M6"/>
<dbReference type="InterPro" id="IPR005881">
    <property type="entry name" value="Ser_O-AcTrfase"/>
</dbReference>
<sequence>MHFLQTLRLDIHMVRGTSQNRSTDLLYVIHPRMWPVVLFRLSSLFTRCRLGIIGKLFSLLNQILFSCDIARGARIGGGLYLPHPSGVVVGENAIIGRNCILHQGVTLGDRGECHEGSDPVLGDYIEVGTGAKILGAVHLGDYARVGANAVVLNDVEPYGVVAGIPAKLIKIREDKPLPDK</sequence>
<dbReference type="GO" id="GO:0005737">
    <property type="term" value="C:cytoplasm"/>
    <property type="evidence" value="ECO:0007669"/>
    <property type="project" value="InterPro"/>
</dbReference>
<evidence type="ECO:0000256" key="2">
    <source>
        <dbReference type="ARBA" id="ARBA00022737"/>
    </source>
</evidence>
<organism evidence="5 6">
    <name type="scientific">Sulfurovum indicum</name>
    <dbReference type="NCBI Taxonomy" id="2779528"/>
    <lineage>
        <taxon>Bacteria</taxon>
        <taxon>Pseudomonadati</taxon>
        <taxon>Campylobacterota</taxon>
        <taxon>Epsilonproteobacteria</taxon>
        <taxon>Campylobacterales</taxon>
        <taxon>Sulfurovaceae</taxon>
        <taxon>Sulfurovum</taxon>
    </lineage>
</organism>
<evidence type="ECO:0000256" key="3">
    <source>
        <dbReference type="ARBA" id="ARBA00023315"/>
    </source>
</evidence>
<evidence type="ECO:0000256" key="4">
    <source>
        <dbReference type="PIRNR" id="PIRNR000441"/>
    </source>
</evidence>
<evidence type="ECO:0000313" key="5">
    <source>
        <dbReference type="EMBL" id="QOR61951.1"/>
    </source>
</evidence>
<dbReference type="PIRSF" id="PIRSF000441">
    <property type="entry name" value="CysE"/>
    <property type="match status" value="1"/>
</dbReference>
<dbReference type="InterPro" id="IPR045304">
    <property type="entry name" value="LbH_SAT"/>
</dbReference>
<dbReference type="KEGG" id="sinu:IMZ28_00205"/>
<dbReference type="InterPro" id="IPR018357">
    <property type="entry name" value="Hexapep_transf_CS"/>
</dbReference>
<dbReference type="Proteomes" id="UP000595074">
    <property type="component" value="Chromosome"/>
</dbReference>
<reference evidence="5 6" key="1">
    <citation type="submission" date="2020-10" db="EMBL/GenBank/DDBJ databases">
        <title>The genome of sulfurovum sp.</title>
        <authorList>
            <person name="Xie S."/>
            <person name="Shao Z."/>
            <person name="Jiang L."/>
        </authorList>
    </citation>
    <scope>NUCLEOTIDE SEQUENCE [LARGE SCALE GENOMIC DNA]</scope>
    <source>
        <strain evidence="5 6">ST-419</strain>
    </source>
</reference>
<dbReference type="SUPFAM" id="SSF51161">
    <property type="entry name" value="Trimeric LpxA-like enzymes"/>
    <property type="match status" value="1"/>
</dbReference>
<gene>
    <name evidence="5" type="ORF">IMZ28_00205</name>
</gene>
<dbReference type="InterPro" id="IPR011004">
    <property type="entry name" value="Trimer_LpxA-like_sf"/>
</dbReference>
<accession>A0A7M1S4M6</accession>
<protein>
    <recommendedName>
        <fullName evidence="4">Serine acetyltransferase</fullName>
        <ecNumber evidence="4">2.3.1.30</ecNumber>
    </recommendedName>
</protein>
<comment type="catalytic activity">
    <reaction evidence="4">
        <text>L-serine + acetyl-CoA = O-acetyl-L-serine + CoA</text>
        <dbReference type="Rhea" id="RHEA:24560"/>
        <dbReference type="ChEBI" id="CHEBI:33384"/>
        <dbReference type="ChEBI" id="CHEBI:57287"/>
        <dbReference type="ChEBI" id="CHEBI:57288"/>
        <dbReference type="ChEBI" id="CHEBI:58340"/>
        <dbReference type="EC" id="2.3.1.30"/>
    </reaction>
</comment>
<keyword evidence="1 4" id="KW-0808">Transferase</keyword>
<evidence type="ECO:0000313" key="6">
    <source>
        <dbReference type="Proteomes" id="UP000595074"/>
    </source>
</evidence>
<dbReference type="GO" id="GO:0006535">
    <property type="term" value="P:cysteine biosynthetic process from serine"/>
    <property type="evidence" value="ECO:0007669"/>
    <property type="project" value="InterPro"/>
</dbReference>
<comment type="similarity">
    <text evidence="4">Belongs to the transferase hexapeptide repeat family.</text>
</comment>
<proteinExistence type="inferred from homology"/>
<dbReference type="EMBL" id="CP063164">
    <property type="protein sequence ID" value="QOR61951.1"/>
    <property type="molecule type" value="Genomic_DNA"/>
</dbReference>
<evidence type="ECO:0000256" key="1">
    <source>
        <dbReference type="ARBA" id="ARBA00022679"/>
    </source>
</evidence>
<dbReference type="GO" id="GO:0009001">
    <property type="term" value="F:serine O-acetyltransferase activity"/>
    <property type="evidence" value="ECO:0007669"/>
    <property type="project" value="UniProtKB-EC"/>
</dbReference>
<dbReference type="EC" id="2.3.1.30" evidence="4"/>
<dbReference type="CDD" id="cd03354">
    <property type="entry name" value="LbH_SAT"/>
    <property type="match status" value="1"/>
</dbReference>
<dbReference type="PROSITE" id="PS00101">
    <property type="entry name" value="HEXAPEP_TRANSFERASES"/>
    <property type="match status" value="1"/>
</dbReference>